<organism evidence="2 3">
    <name type="scientific">Rotaria sordida</name>
    <dbReference type="NCBI Taxonomy" id="392033"/>
    <lineage>
        <taxon>Eukaryota</taxon>
        <taxon>Metazoa</taxon>
        <taxon>Spiralia</taxon>
        <taxon>Gnathifera</taxon>
        <taxon>Rotifera</taxon>
        <taxon>Eurotatoria</taxon>
        <taxon>Bdelloidea</taxon>
        <taxon>Philodinida</taxon>
        <taxon>Philodinidae</taxon>
        <taxon>Rotaria</taxon>
    </lineage>
</organism>
<reference evidence="2" key="1">
    <citation type="submission" date="2021-02" db="EMBL/GenBank/DDBJ databases">
        <authorList>
            <person name="Nowell W R."/>
        </authorList>
    </citation>
    <scope>NUCLEOTIDE SEQUENCE</scope>
</reference>
<dbReference type="InterPro" id="IPR011051">
    <property type="entry name" value="RmlC_Cupin_sf"/>
</dbReference>
<name>A0A819XEZ0_9BILA</name>
<dbReference type="InterPro" id="IPR047183">
    <property type="entry name" value="GDO-like"/>
</dbReference>
<dbReference type="PANTHER" id="PTHR41517:SF1">
    <property type="entry name" value="CUPIN"/>
    <property type="match status" value="1"/>
</dbReference>
<dbReference type="GO" id="GO:0051213">
    <property type="term" value="F:dioxygenase activity"/>
    <property type="evidence" value="ECO:0007669"/>
    <property type="project" value="InterPro"/>
</dbReference>
<dbReference type="InterPro" id="IPR014710">
    <property type="entry name" value="RmlC-like_jellyroll"/>
</dbReference>
<sequence length="150" mass="16845">MGNSQSGGPRVIEDTKDLFEYSKNIRPPHKPVPATNHPPKLHEEKGHNAVALDLVTYAPKGKCYTLIGDELNEDGSIRSPTRLDWESGGSFATPLGMWHSHHNESEDEDAWILPVQDAGLALHQGLYDIRFAEEEWKHVKDEHAIKGIIY</sequence>
<dbReference type="EMBL" id="CAJOAX010013754">
    <property type="protein sequence ID" value="CAF4134960.1"/>
    <property type="molecule type" value="Genomic_DNA"/>
</dbReference>
<evidence type="ECO:0000256" key="1">
    <source>
        <dbReference type="SAM" id="MobiDB-lite"/>
    </source>
</evidence>
<evidence type="ECO:0000313" key="3">
    <source>
        <dbReference type="Proteomes" id="UP000663823"/>
    </source>
</evidence>
<evidence type="ECO:0000313" key="2">
    <source>
        <dbReference type="EMBL" id="CAF4134960.1"/>
    </source>
</evidence>
<gene>
    <name evidence="2" type="ORF">OTI717_LOCUS35455</name>
</gene>
<accession>A0A819XEZ0</accession>
<dbReference type="AlphaFoldDB" id="A0A819XEZ0"/>
<proteinExistence type="predicted"/>
<dbReference type="Gene3D" id="2.60.120.10">
    <property type="entry name" value="Jelly Rolls"/>
    <property type="match status" value="1"/>
</dbReference>
<dbReference type="SUPFAM" id="SSF51182">
    <property type="entry name" value="RmlC-like cupins"/>
    <property type="match status" value="1"/>
</dbReference>
<comment type="caution">
    <text evidence="2">The sequence shown here is derived from an EMBL/GenBank/DDBJ whole genome shotgun (WGS) entry which is preliminary data.</text>
</comment>
<dbReference type="Proteomes" id="UP000663823">
    <property type="component" value="Unassembled WGS sequence"/>
</dbReference>
<feature type="region of interest" description="Disordered" evidence="1">
    <location>
        <begin position="23"/>
        <end position="43"/>
    </location>
</feature>
<protein>
    <submittedName>
        <fullName evidence="2">Uncharacterized protein</fullName>
    </submittedName>
</protein>
<dbReference type="PANTHER" id="PTHR41517">
    <property type="entry name" value="1,2-DIOXYGENASE PROTEIN-RELATED"/>
    <property type="match status" value="1"/>
</dbReference>